<accession>A0A9P7URJ3</accession>
<proteinExistence type="predicted"/>
<name>A0A9P7URJ3_9AGAR</name>
<evidence type="ECO:0000313" key="2">
    <source>
        <dbReference type="Proteomes" id="UP001049176"/>
    </source>
</evidence>
<sequence length="83" mass="9592">MAFCKTDSTRYNSIQADGDPDPFTEQDMRTAEVERWSDAMAQVSLSIKDYLNQLRMPVNLFAIHERKSVEAVLDRKLHCRGSR</sequence>
<dbReference type="RefSeq" id="XP_043008302.1">
    <property type="nucleotide sequence ID" value="XM_043153019.1"/>
</dbReference>
<organism evidence="1 2">
    <name type="scientific">Marasmius oreades</name>
    <name type="common">fairy-ring Marasmius</name>
    <dbReference type="NCBI Taxonomy" id="181124"/>
    <lineage>
        <taxon>Eukaryota</taxon>
        <taxon>Fungi</taxon>
        <taxon>Dikarya</taxon>
        <taxon>Basidiomycota</taxon>
        <taxon>Agaricomycotina</taxon>
        <taxon>Agaricomycetes</taxon>
        <taxon>Agaricomycetidae</taxon>
        <taxon>Agaricales</taxon>
        <taxon>Marasmiineae</taxon>
        <taxon>Marasmiaceae</taxon>
        <taxon>Marasmius</taxon>
    </lineage>
</organism>
<dbReference type="Proteomes" id="UP001049176">
    <property type="component" value="Chromosome 5"/>
</dbReference>
<evidence type="ECO:0000313" key="1">
    <source>
        <dbReference type="EMBL" id="KAG7091832.1"/>
    </source>
</evidence>
<dbReference type="AlphaFoldDB" id="A0A9P7URJ3"/>
<protein>
    <submittedName>
        <fullName evidence="1">Uncharacterized protein</fullName>
    </submittedName>
</protein>
<comment type="caution">
    <text evidence="1">The sequence shown here is derived from an EMBL/GenBank/DDBJ whole genome shotgun (WGS) entry which is preliminary data.</text>
</comment>
<dbReference type="KEGG" id="more:E1B28_008236"/>
<keyword evidence="2" id="KW-1185">Reference proteome</keyword>
<dbReference type="GeneID" id="66077312"/>
<gene>
    <name evidence="1" type="ORF">E1B28_008236</name>
</gene>
<dbReference type="EMBL" id="CM032185">
    <property type="protein sequence ID" value="KAG7091832.1"/>
    <property type="molecule type" value="Genomic_DNA"/>
</dbReference>
<reference evidence="1" key="1">
    <citation type="journal article" date="2021" name="Genome Biol. Evol.">
        <title>The assembled and annotated genome of the fairy-ring fungus Marasmius oreades.</title>
        <authorList>
            <person name="Hiltunen M."/>
            <person name="Ament-Velasquez S.L."/>
            <person name="Johannesson H."/>
        </authorList>
    </citation>
    <scope>NUCLEOTIDE SEQUENCE</scope>
    <source>
        <strain evidence="1">03SP1</strain>
    </source>
</reference>